<keyword evidence="8 13" id="KW-0547">Nucleotide-binding</keyword>
<dbReference type="EC" id="2.7.4.8" evidence="4 13"/>
<dbReference type="InterPro" id="IPR008144">
    <property type="entry name" value="Guanylate_kin-like_dom"/>
</dbReference>
<name>A0A1W1V4Z2_9DEIO</name>
<dbReference type="GO" id="GO:0004385">
    <property type="term" value="F:GMP kinase activity"/>
    <property type="evidence" value="ECO:0007669"/>
    <property type="project" value="UniProtKB-UniRule"/>
</dbReference>
<evidence type="ECO:0000256" key="9">
    <source>
        <dbReference type="ARBA" id="ARBA00022777"/>
    </source>
</evidence>
<evidence type="ECO:0000256" key="6">
    <source>
        <dbReference type="ARBA" id="ARBA00022490"/>
    </source>
</evidence>
<feature type="binding site" evidence="13">
    <location>
        <begin position="108"/>
        <end position="115"/>
    </location>
    <ligand>
        <name>ATP</name>
        <dbReference type="ChEBI" id="CHEBI:30616"/>
    </ligand>
</feature>
<dbReference type="EMBL" id="FWWU01000009">
    <property type="protein sequence ID" value="SMB88402.1"/>
    <property type="molecule type" value="Genomic_DNA"/>
</dbReference>
<dbReference type="InterPro" id="IPR008145">
    <property type="entry name" value="GK/Ca_channel_bsu"/>
</dbReference>
<organism evidence="16 17">
    <name type="scientific">Deinococcus hopiensis KR-140</name>
    <dbReference type="NCBI Taxonomy" id="695939"/>
    <lineage>
        <taxon>Bacteria</taxon>
        <taxon>Thermotogati</taxon>
        <taxon>Deinococcota</taxon>
        <taxon>Deinococci</taxon>
        <taxon>Deinococcales</taxon>
        <taxon>Deinococcaceae</taxon>
        <taxon>Deinococcus</taxon>
    </lineage>
</organism>
<evidence type="ECO:0000256" key="14">
    <source>
        <dbReference type="SAM" id="MobiDB-lite"/>
    </source>
</evidence>
<dbReference type="FunFam" id="3.40.50.300:FF:000855">
    <property type="entry name" value="Guanylate kinase"/>
    <property type="match status" value="1"/>
</dbReference>
<dbReference type="AlphaFoldDB" id="A0A1W1V4Z2"/>
<dbReference type="CDD" id="cd00071">
    <property type="entry name" value="GMPK"/>
    <property type="match status" value="1"/>
</dbReference>
<proteinExistence type="inferred from homology"/>
<dbReference type="PANTHER" id="PTHR23117:SF13">
    <property type="entry name" value="GUANYLATE KINASE"/>
    <property type="match status" value="1"/>
</dbReference>
<dbReference type="STRING" id="695939.SAMN00790413_00030"/>
<reference evidence="16 17" key="1">
    <citation type="submission" date="2017-04" db="EMBL/GenBank/DDBJ databases">
        <authorList>
            <person name="Afonso C.L."/>
            <person name="Miller P.J."/>
            <person name="Scott M.A."/>
            <person name="Spackman E."/>
            <person name="Goraichik I."/>
            <person name="Dimitrov K.M."/>
            <person name="Suarez D.L."/>
            <person name="Swayne D.E."/>
        </authorList>
    </citation>
    <scope>NUCLEOTIDE SEQUENCE [LARGE SCALE GENOMIC DNA]</scope>
    <source>
        <strain evidence="16 17">KR-140</strain>
    </source>
</reference>
<dbReference type="InterPro" id="IPR027417">
    <property type="entry name" value="P-loop_NTPase"/>
</dbReference>
<dbReference type="InterPro" id="IPR017665">
    <property type="entry name" value="Guanylate_kinase"/>
</dbReference>
<gene>
    <name evidence="13" type="primary">gmk</name>
    <name evidence="16" type="ORF">SAMN00790413_00030</name>
</gene>
<evidence type="ECO:0000256" key="8">
    <source>
        <dbReference type="ARBA" id="ARBA00022741"/>
    </source>
</evidence>
<keyword evidence="10 13" id="KW-0067">ATP-binding</keyword>
<dbReference type="FunFam" id="3.30.63.10:FF:000005">
    <property type="entry name" value="Guanylate kinase"/>
    <property type="match status" value="1"/>
</dbReference>
<comment type="catalytic activity">
    <reaction evidence="12 13">
        <text>GMP + ATP = GDP + ADP</text>
        <dbReference type="Rhea" id="RHEA:20780"/>
        <dbReference type="ChEBI" id="CHEBI:30616"/>
        <dbReference type="ChEBI" id="CHEBI:58115"/>
        <dbReference type="ChEBI" id="CHEBI:58189"/>
        <dbReference type="ChEBI" id="CHEBI:456216"/>
        <dbReference type="EC" id="2.7.4.8"/>
    </reaction>
</comment>
<evidence type="ECO:0000256" key="3">
    <source>
        <dbReference type="ARBA" id="ARBA00005790"/>
    </source>
</evidence>
<evidence type="ECO:0000313" key="16">
    <source>
        <dbReference type="EMBL" id="SMB88402.1"/>
    </source>
</evidence>
<comment type="similarity">
    <text evidence="3 13">Belongs to the guanylate kinase family.</text>
</comment>
<dbReference type="GO" id="GO:0005829">
    <property type="term" value="C:cytosol"/>
    <property type="evidence" value="ECO:0007669"/>
    <property type="project" value="TreeGrafter"/>
</dbReference>
<evidence type="ECO:0000256" key="13">
    <source>
        <dbReference type="HAMAP-Rule" id="MF_00328"/>
    </source>
</evidence>
<keyword evidence="6 13" id="KW-0963">Cytoplasm</keyword>
<keyword evidence="9 13" id="KW-0418">Kinase</keyword>
<dbReference type="PROSITE" id="PS00856">
    <property type="entry name" value="GUANYLATE_KINASE_1"/>
    <property type="match status" value="1"/>
</dbReference>
<dbReference type="SUPFAM" id="SSF52540">
    <property type="entry name" value="P-loop containing nucleoside triphosphate hydrolases"/>
    <property type="match status" value="1"/>
</dbReference>
<feature type="compositionally biased region" description="Basic residues" evidence="14">
    <location>
        <begin position="19"/>
        <end position="33"/>
    </location>
</feature>
<dbReference type="InterPro" id="IPR020590">
    <property type="entry name" value="Guanylate_kinase_CS"/>
</dbReference>
<dbReference type="Gene3D" id="3.40.50.300">
    <property type="entry name" value="P-loop containing nucleotide triphosphate hydrolases"/>
    <property type="match status" value="1"/>
</dbReference>
<dbReference type="NCBIfam" id="TIGR03263">
    <property type="entry name" value="guanyl_kin"/>
    <property type="match status" value="1"/>
</dbReference>
<keyword evidence="17" id="KW-1185">Reference proteome</keyword>
<evidence type="ECO:0000259" key="15">
    <source>
        <dbReference type="PROSITE" id="PS50052"/>
    </source>
</evidence>
<comment type="function">
    <text evidence="1 13">Essential for recycling GMP and indirectly, cGMP.</text>
</comment>
<evidence type="ECO:0000256" key="1">
    <source>
        <dbReference type="ARBA" id="ARBA00003531"/>
    </source>
</evidence>
<comment type="subcellular location">
    <subcellularLocation>
        <location evidence="2 13">Cytoplasm</location>
    </subcellularLocation>
</comment>
<sequence>MENVEAGLVNFKVLAKETRKKMQAAARRPKRPPRNVGASRKGGARNQAGPQQTGAGVKREQRAIPLPRFARMLPGMMVPDPTPSAAPPARTAPGEAPPHRGLLIVMTGASGVGKGTLRERWLAGQDVFYSTSWTTREARPSEQDGVDYVFVTPEVFQEKVWENGFLEHAQFVGNHYGTPREPIEAALARGQDVVLEIEVEGAMQVKGRVGEDAVLIFIMPPSLTELRRRLTGRATETPERIEKRLTRARDEIMHAHAFRYVVVNDDLERAVNELRAVQRAEHARLRPASEWTEEDREALRLAETVRSTALTREDLLRVVEG</sequence>
<dbReference type="Pfam" id="PF00625">
    <property type="entry name" value="Guanylate_kin"/>
    <property type="match status" value="1"/>
</dbReference>
<evidence type="ECO:0000256" key="10">
    <source>
        <dbReference type="ARBA" id="ARBA00022840"/>
    </source>
</evidence>
<feature type="domain" description="Guanylate kinase-like" evidence="15">
    <location>
        <begin position="101"/>
        <end position="279"/>
    </location>
</feature>
<evidence type="ECO:0000256" key="7">
    <source>
        <dbReference type="ARBA" id="ARBA00022679"/>
    </source>
</evidence>
<evidence type="ECO:0000256" key="4">
    <source>
        <dbReference type="ARBA" id="ARBA00012961"/>
    </source>
</evidence>
<dbReference type="GO" id="GO:0005524">
    <property type="term" value="F:ATP binding"/>
    <property type="evidence" value="ECO:0007669"/>
    <property type="project" value="UniProtKB-UniRule"/>
</dbReference>
<feature type="region of interest" description="Disordered" evidence="14">
    <location>
        <begin position="19"/>
        <end position="62"/>
    </location>
</feature>
<dbReference type="SMART" id="SM00072">
    <property type="entry name" value="GuKc"/>
    <property type="match status" value="1"/>
</dbReference>
<evidence type="ECO:0000256" key="2">
    <source>
        <dbReference type="ARBA" id="ARBA00004496"/>
    </source>
</evidence>
<dbReference type="PANTHER" id="PTHR23117">
    <property type="entry name" value="GUANYLATE KINASE-RELATED"/>
    <property type="match status" value="1"/>
</dbReference>
<evidence type="ECO:0000256" key="11">
    <source>
        <dbReference type="ARBA" id="ARBA00030128"/>
    </source>
</evidence>
<evidence type="ECO:0000313" key="17">
    <source>
        <dbReference type="Proteomes" id="UP000192582"/>
    </source>
</evidence>
<dbReference type="Proteomes" id="UP000192582">
    <property type="component" value="Unassembled WGS sequence"/>
</dbReference>
<evidence type="ECO:0000256" key="5">
    <source>
        <dbReference type="ARBA" id="ARBA00016296"/>
    </source>
</evidence>
<protein>
    <recommendedName>
        <fullName evidence="5 13">Guanylate kinase</fullName>
        <ecNumber evidence="4 13">2.7.4.8</ecNumber>
    </recommendedName>
    <alternativeName>
        <fullName evidence="11 13">GMP kinase</fullName>
    </alternativeName>
</protein>
<evidence type="ECO:0000256" key="12">
    <source>
        <dbReference type="ARBA" id="ARBA00048594"/>
    </source>
</evidence>
<dbReference type="PROSITE" id="PS50052">
    <property type="entry name" value="GUANYLATE_KINASE_2"/>
    <property type="match status" value="1"/>
</dbReference>
<dbReference type="Gene3D" id="3.30.63.10">
    <property type="entry name" value="Guanylate Kinase phosphate binding domain"/>
    <property type="match status" value="1"/>
</dbReference>
<keyword evidence="7 13" id="KW-0808">Transferase</keyword>
<dbReference type="HAMAP" id="MF_00328">
    <property type="entry name" value="Guanylate_kinase"/>
    <property type="match status" value="1"/>
</dbReference>
<accession>A0A1W1V4Z2</accession>